<reference evidence="3" key="1">
    <citation type="journal article" date="2019" name="Int. J. Syst. Evol. Microbiol.">
        <title>The Global Catalogue of Microorganisms (GCM) 10K type strain sequencing project: providing services to taxonomists for standard genome sequencing and annotation.</title>
        <authorList>
            <consortium name="The Broad Institute Genomics Platform"/>
            <consortium name="The Broad Institute Genome Sequencing Center for Infectious Disease"/>
            <person name="Wu L."/>
            <person name="Ma J."/>
        </authorList>
    </citation>
    <scope>NUCLEOTIDE SEQUENCE [LARGE SCALE GENOMIC DNA]</scope>
    <source>
        <strain evidence="3">NBRC 108565</strain>
    </source>
</reference>
<protein>
    <submittedName>
        <fullName evidence="2">Uncharacterized protein</fullName>
    </submittedName>
</protein>
<accession>A0ABN6XA46</accession>
<name>A0ABN6XA46_9CELL</name>
<organism evidence="2 3">
    <name type="scientific">Paraoerskovia sediminicola</name>
    <dbReference type="NCBI Taxonomy" id="1138587"/>
    <lineage>
        <taxon>Bacteria</taxon>
        <taxon>Bacillati</taxon>
        <taxon>Actinomycetota</taxon>
        <taxon>Actinomycetes</taxon>
        <taxon>Micrococcales</taxon>
        <taxon>Cellulomonadaceae</taxon>
        <taxon>Paraoerskovia</taxon>
    </lineage>
</organism>
<proteinExistence type="predicted"/>
<keyword evidence="1" id="KW-0472">Membrane</keyword>
<gene>
    <name evidence="2" type="ORF">GCM10025865_10250</name>
</gene>
<dbReference type="RefSeq" id="WP_286218826.1">
    <property type="nucleotide sequence ID" value="NZ_AP027729.1"/>
</dbReference>
<keyword evidence="1" id="KW-0812">Transmembrane</keyword>
<sequence>MTRRATRSLTWCVVVHAVWSWGIVTAGDGSFVVTGPGDVPVVGYVALVGALVAQRLLLVRDGRSAAAVTGPRR</sequence>
<evidence type="ECO:0000313" key="2">
    <source>
        <dbReference type="EMBL" id="BDZ41726.1"/>
    </source>
</evidence>
<keyword evidence="1" id="KW-1133">Transmembrane helix</keyword>
<dbReference type="Proteomes" id="UP001321475">
    <property type="component" value="Chromosome"/>
</dbReference>
<feature type="transmembrane region" description="Helical" evidence="1">
    <location>
        <begin position="42"/>
        <end position="58"/>
    </location>
</feature>
<dbReference type="EMBL" id="AP027729">
    <property type="protein sequence ID" value="BDZ41726.1"/>
    <property type="molecule type" value="Genomic_DNA"/>
</dbReference>
<evidence type="ECO:0000256" key="1">
    <source>
        <dbReference type="SAM" id="Phobius"/>
    </source>
</evidence>
<keyword evidence="3" id="KW-1185">Reference proteome</keyword>
<evidence type="ECO:0000313" key="3">
    <source>
        <dbReference type="Proteomes" id="UP001321475"/>
    </source>
</evidence>